<evidence type="ECO:0000259" key="6">
    <source>
        <dbReference type="Pfam" id="PF02656"/>
    </source>
</evidence>
<dbReference type="InterPro" id="IPR003807">
    <property type="entry name" value="DUF202"/>
</dbReference>
<organism evidence="7 8">
    <name type="scientific">Salegentibacter echinorum</name>
    <dbReference type="NCBI Taxonomy" id="1073325"/>
    <lineage>
        <taxon>Bacteria</taxon>
        <taxon>Pseudomonadati</taxon>
        <taxon>Bacteroidota</taxon>
        <taxon>Flavobacteriia</taxon>
        <taxon>Flavobacteriales</taxon>
        <taxon>Flavobacteriaceae</taxon>
        <taxon>Salegentibacter</taxon>
    </lineage>
</organism>
<keyword evidence="8" id="KW-1185">Reference proteome</keyword>
<feature type="transmembrane region" description="Helical" evidence="5">
    <location>
        <begin position="37"/>
        <end position="57"/>
    </location>
</feature>
<evidence type="ECO:0000313" key="7">
    <source>
        <dbReference type="EMBL" id="SHG61802.1"/>
    </source>
</evidence>
<evidence type="ECO:0000256" key="3">
    <source>
        <dbReference type="ARBA" id="ARBA00022989"/>
    </source>
</evidence>
<dbReference type="RefSeq" id="WP_072881496.1">
    <property type="nucleotide sequence ID" value="NZ_FQVT01000019.1"/>
</dbReference>
<accession>A0A1M5L9L8</accession>
<dbReference type="GO" id="GO:0012505">
    <property type="term" value="C:endomembrane system"/>
    <property type="evidence" value="ECO:0007669"/>
    <property type="project" value="UniProtKB-SubCell"/>
</dbReference>
<sequence length="112" mass="13401">MRRVKLKNPFRSRQIDERLIREHLALQRTKLANERTLLSYIKASLYLLIGGLTVIQIKKYDHIQWVGYLALIFCIAFIIVGVFRYIHLERKMSRLLRDNEKLENRESTNKNS</sequence>
<keyword evidence="2 5" id="KW-0812">Transmembrane</keyword>
<dbReference type="STRING" id="1073325.SAMN05444483_1192"/>
<name>A0A1M5L9L8_SALEC</name>
<dbReference type="Pfam" id="PF02656">
    <property type="entry name" value="DUF202"/>
    <property type="match status" value="1"/>
</dbReference>
<evidence type="ECO:0000256" key="1">
    <source>
        <dbReference type="ARBA" id="ARBA00004127"/>
    </source>
</evidence>
<evidence type="ECO:0000256" key="4">
    <source>
        <dbReference type="ARBA" id="ARBA00023136"/>
    </source>
</evidence>
<evidence type="ECO:0000313" key="8">
    <source>
        <dbReference type="Proteomes" id="UP000183945"/>
    </source>
</evidence>
<proteinExistence type="predicted"/>
<gene>
    <name evidence="7" type="ORF">SAMN05444483_1192</name>
</gene>
<keyword evidence="3 5" id="KW-1133">Transmembrane helix</keyword>
<keyword evidence="4 5" id="KW-0472">Membrane</keyword>
<feature type="transmembrane region" description="Helical" evidence="5">
    <location>
        <begin position="63"/>
        <end position="86"/>
    </location>
</feature>
<protein>
    <submittedName>
        <fullName evidence="7">Putative membrane protein</fullName>
    </submittedName>
</protein>
<feature type="domain" description="DUF202" evidence="6">
    <location>
        <begin position="28"/>
        <end position="90"/>
    </location>
</feature>
<dbReference type="Proteomes" id="UP000183945">
    <property type="component" value="Unassembled WGS sequence"/>
</dbReference>
<comment type="subcellular location">
    <subcellularLocation>
        <location evidence="1">Endomembrane system</location>
        <topology evidence="1">Multi-pass membrane protein</topology>
    </subcellularLocation>
</comment>
<dbReference type="EMBL" id="FQVT01000019">
    <property type="protein sequence ID" value="SHG61802.1"/>
    <property type="molecule type" value="Genomic_DNA"/>
</dbReference>
<dbReference type="OrthoDB" id="965828at2"/>
<evidence type="ECO:0000256" key="5">
    <source>
        <dbReference type="SAM" id="Phobius"/>
    </source>
</evidence>
<reference evidence="8" key="1">
    <citation type="submission" date="2016-11" db="EMBL/GenBank/DDBJ databases">
        <authorList>
            <person name="Varghese N."/>
            <person name="Submissions S."/>
        </authorList>
    </citation>
    <scope>NUCLEOTIDE SEQUENCE [LARGE SCALE GENOMIC DNA]</scope>
    <source>
        <strain evidence="8">DSM 24579</strain>
    </source>
</reference>
<evidence type="ECO:0000256" key="2">
    <source>
        <dbReference type="ARBA" id="ARBA00022692"/>
    </source>
</evidence>
<dbReference type="AlphaFoldDB" id="A0A1M5L9L8"/>